<gene>
    <name evidence="2" type="ORF">E6H00_15075</name>
</gene>
<dbReference type="InterPro" id="IPR006680">
    <property type="entry name" value="Amidohydro-rel"/>
</dbReference>
<dbReference type="SUPFAM" id="SSF51338">
    <property type="entry name" value="Composite domain of metallo-dependent hydrolases"/>
    <property type="match status" value="1"/>
</dbReference>
<dbReference type="AlphaFoldDB" id="A0A537JVP4"/>
<organism evidence="2 3">
    <name type="scientific">Candidatus Segetimicrobium genomatis</name>
    <dbReference type="NCBI Taxonomy" id="2569760"/>
    <lineage>
        <taxon>Bacteria</taxon>
        <taxon>Bacillati</taxon>
        <taxon>Candidatus Sysuimicrobiota</taxon>
        <taxon>Candidatus Sysuimicrobiia</taxon>
        <taxon>Candidatus Sysuimicrobiales</taxon>
        <taxon>Candidatus Segetimicrobiaceae</taxon>
        <taxon>Candidatus Segetimicrobium</taxon>
    </lineage>
</organism>
<dbReference type="InterPro" id="IPR011059">
    <property type="entry name" value="Metal-dep_hydrolase_composite"/>
</dbReference>
<dbReference type="GO" id="GO:0016810">
    <property type="term" value="F:hydrolase activity, acting on carbon-nitrogen (but not peptide) bonds"/>
    <property type="evidence" value="ECO:0007669"/>
    <property type="project" value="InterPro"/>
</dbReference>
<accession>A0A537JVP4</accession>
<name>A0A537JVP4_9BACT</name>
<dbReference type="Gene3D" id="2.30.40.10">
    <property type="entry name" value="Urease, subunit C, domain 1"/>
    <property type="match status" value="1"/>
</dbReference>
<proteinExistence type="predicted"/>
<sequence>MVKPARLAVKAQLVIDGTGRRPIERGVVLVEGGRIAAVGRQAEISIPEGTEVLDCGAQTLLPGLVDAHSHASIIPGLGDQIGQLRQGPAPQLLRAVQNLRADLRSGVTTMRVVGEEHFIDIELRAAIAEGRLPGPRLLVATRPITARNGHGAALTFSDGEDEIRRHIRENVAMGADLIKLFMTGGTSSKGTAARWYAYSPQEVQVVVEEAHRNNKPVAVHAHGGPGVRICIDAGVDTIEHGKLCEFEDFAAMRERGTWLVTNNAVSGHPDGIEKGDGGVPSIMAKLKESRERSRQTFQAVLESGVRWALGTDSMHGLMWWEIAKVVEWGADPHDAILAGTRRAAEAIGMGSEAGSLEPGKLADVISVDGNPLADIACLQRVGVILQGGLRRDTLSDQ</sequence>
<dbReference type="InterPro" id="IPR032466">
    <property type="entry name" value="Metal_Hydrolase"/>
</dbReference>
<dbReference type="EMBL" id="VBAK01000153">
    <property type="protein sequence ID" value="TMI87619.1"/>
    <property type="molecule type" value="Genomic_DNA"/>
</dbReference>
<dbReference type="InterPro" id="IPR057744">
    <property type="entry name" value="OTAase-like"/>
</dbReference>
<dbReference type="Pfam" id="PF01979">
    <property type="entry name" value="Amidohydro_1"/>
    <property type="match status" value="1"/>
</dbReference>
<comment type="caution">
    <text evidence="2">The sequence shown here is derived from an EMBL/GenBank/DDBJ whole genome shotgun (WGS) entry which is preliminary data.</text>
</comment>
<dbReference type="CDD" id="cd01299">
    <property type="entry name" value="Met_dep_hydrolase_A"/>
    <property type="match status" value="1"/>
</dbReference>
<evidence type="ECO:0000313" key="2">
    <source>
        <dbReference type="EMBL" id="TMI87619.1"/>
    </source>
</evidence>
<dbReference type="Gene3D" id="3.20.20.140">
    <property type="entry name" value="Metal-dependent hydrolases"/>
    <property type="match status" value="1"/>
</dbReference>
<protein>
    <recommendedName>
        <fullName evidence="1">Amidohydrolase-related domain-containing protein</fullName>
    </recommendedName>
</protein>
<evidence type="ECO:0000259" key="1">
    <source>
        <dbReference type="Pfam" id="PF01979"/>
    </source>
</evidence>
<dbReference type="InterPro" id="IPR051781">
    <property type="entry name" value="Metallo-dep_Hydrolase"/>
</dbReference>
<dbReference type="SUPFAM" id="SSF51556">
    <property type="entry name" value="Metallo-dependent hydrolases"/>
    <property type="match status" value="1"/>
</dbReference>
<dbReference type="PANTHER" id="PTHR43135:SF3">
    <property type="entry name" value="ALPHA-D-RIBOSE 1-METHYLPHOSPHONATE 5-TRIPHOSPHATE DIPHOSPHATASE"/>
    <property type="match status" value="1"/>
</dbReference>
<reference evidence="2 3" key="1">
    <citation type="journal article" date="2019" name="Nat. Microbiol.">
        <title>Mediterranean grassland soil C-N compound turnover is dependent on rainfall and depth, and is mediated by genomically divergent microorganisms.</title>
        <authorList>
            <person name="Diamond S."/>
            <person name="Andeer P.F."/>
            <person name="Li Z."/>
            <person name="Crits-Christoph A."/>
            <person name="Burstein D."/>
            <person name="Anantharaman K."/>
            <person name="Lane K.R."/>
            <person name="Thomas B.C."/>
            <person name="Pan C."/>
            <person name="Northen T.R."/>
            <person name="Banfield J.F."/>
        </authorList>
    </citation>
    <scope>NUCLEOTIDE SEQUENCE [LARGE SCALE GENOMIC DNA]</scope>
    <source>
        <strain evidence="2">NP_3</strain>
    </source>
</reference>
<evidence type="ECO:0000313" key="3">
    <source>
        <dbReference type="Proteomes" id="UP000318509"/>
    </source>
</evidence>
<dbReference type="Proteomes" id="UP000318509">
    <property type="component" value="Unassembled WGS sequence"/>
</dbReference>
<feature type="domain" description="Amidohydrolase-related" evidence="1">
    <location>
        <begin position="59"/>
        <end position="383"/>
    </location>
</feature>
<dbReference type="PANTHER" id="PTHR43135">
    <property type="entry name" value="ALPHA-D-RIBOSE 1-METHYLPHOSPHONATE 5-TRIPHOSPHATE DIPHOSPHATASE"/>
    <property type="match status" value="1"/>
</dbReference>